<dbReference type="Pfam" id="PF00332">
    <property type="entry name" value="Glyco_hydro_17"/>
    <property type="match status" value="1"/>
</dbReference>
<gene>
    <name evidence="7" type="ORF">V6N11_069554</name>
</gene>
<comment type="similarity">
    <text evidence="2 6">Belongs to the glycosyl hydrolase 17 family.</text>
</comment>
<sequence length="165" mass="18322">MVNSLGINYGQIADNLPPLENVVPLVKSIGATKVKLYDADPRVLSSFANTGVEFIIGLGNGDLANMRDPNNALEWVKDNVQSHLRDTKITCIFVGNEVLPPTMQSVHAALVNLGLNKHVTVTKNRREKCNEMVEFEREFCRKHTTLVCRHAAVESNRGVKRMPSL</sequence>
<protein>
    <recommendedName>
        <fullName evidence="3">glucan endo-1,3-beta-D-glucosidase</fullName>
        <ecNumber evidence="3">3.2.1.39</ecNumber>
    </recommendedName>
</protein>
<keyword evidence="5" id="KW-0326">Glycosidase</keyword>
<dbReference type="EMBL" id="JBBPBN010000046">
    <property type="protein sequence ID" value="KAK8995106.1"/>
    <property type="molecule type" value="Genomic_DNA"/>
</dbReference>
<dbReference type="PANTHER" id="PTHR32227">
    <property type="entry name" value="GLUCAN ENDO-1,3-BETA-GLUCOSIDASE BG1-RELATED-RELATED"/>
    <property type="match status" value="1"/>
</dbReference>
<evidence type="ECO:0000256" key="1">
    <source>
        <dbReference type="ARBA" id="ARBA00000382"/>
    </source>
</evidence>
<evidence type="ECO:0000256" key="2">
    <source>
        <dbReference type="ARBA" id="ARBA00008773"/>
    </source>
</evidence>
<dbReference type="InterPro" id="IPR017853">
    <property type="entry name" value="GH"/>
</dbReference>
<organism evidence="7 8">
    <name type="scientific">Hibiscus sabdariffa</name>
    <name type="common">roselle</name>
    <dbReference type="NCBI Taxonomy" id="183260"/>
    <lineage>
        <taxon>Eukaryota</taxon>
        <taxon>Viridiplantae</taxon>
        <taxon>Streptophyta</taxon>
        <taxon>Embryophyta</taxon>
        <taxon>Tracheophyta</taxon>
        <taxon>Spermatophyta</taxon>
        <taxon>Magnoliopsida</taxon>
        <taxon>eudicotyledons</taxon>
        <taxon>Gunneridae</taxon>
        <taxon>Pentapetalae</taxon>
        <taxon>rosids</taxon>
        <taxon>malvids</taxon>
        <taxon>Malvales</taxon>
        <taxon>Malvaceae</taxon>
        <taxon>Malvoideae</taxon>
        <taxon>Hibiscus</taxon>
    </lineage>
</organism>
<keyword evidence="8" id="KW-1185">Reference proteome</keyword>
<evidence type="ECO:0000313" key="8">
    <source>
        <dbReference type="Proteomes" id="UP001396334"/>
    </source>
</evidence>
<evidence type="ECO:0000256" key="6">
    <source>
        <dbReference type="RuleBase" id="RU004335"/>
    </source>
</evidence>
<evidence type="ECO:0000256" key="4">
    <source>
        <dbReference type="ARBA" id="ARBA00022801"/>
    </source>
</evidence>
<dbReference type="EC" id="3.2.1.39" evidence="3"/>
<accession>A0ABR2Q337</accession>
<comment type="caution">
    <text evidence="7">The sequence shown here is derived from an EMBL/GenBank/DDBJ whole genome shotgun (WGS) entry which is preliminary data.</text>
</comment>
<reference evidence="7 8" key="1">
    <citation type="journal article" date="2024" name="G3 (Bethesda)">
        <title>Genome assembly of Hibiscus sabdariffa L. provides insights into metabolisms of medicinal natural products.</title>
        <authorList>
            <person name="Kim T."/>
        </authorList>
    </citation>
    <scope>NUCLEOTIDE SEQUENCE [LARGE SCALE GENOMIC DNA]</scope>
    <source>
        <strain evidence="7">TK-2024</strain>
        <tissue evidence="7">Old leaves</tissue>
    </source>
</reference>
<proteinExistence type="inferred from homology"/>
<comment type="catalytic activity">
    <reaction evidence="1">
        <text>Hydrolysis of (1-&gt;3)-beta-D-glucosidic linkages in (1-&gt;3)-beta-D-glucans.</text>
        <dbReference type="EC" id="3.2.1.39"/>
    </reaction>
</comment>
<dbReference type="InterPro" id="IPR000490">
    <property type="entry name" value="Glyco_hydro_17"/>
</dbReference>
<name>A0ABR2Q337_9ROSI</name>
<dbReference type="Gene3D" id="3.20.20.80">
    <property type="entry name" value="Glycosidases"/>
    <property type="match status" value="1"/>
</dbReference>
<evidence type="ECO:0000256" key="3">
    <source>
        <dbReference type="ARBA" id="ARBA00012780"/>
    </source>
</evidence>
<dbReference type="SUPFAM" id="SSF51445">
    <property type="entry name" value="(Trans)glycosidases"/>
    <property type="match status" value="1"/>
</dbReference>
<evidence type="ECO:0000313" key="7">
    <source>
        <dbReference type="EMBL" id="KAK8995106.1"/>
    </source>
</evidence>
<dbReference type="InterPro" id="IPR044965">
    <property type="entry name" value="Glyco_hydro_17_plant"/>
</dbReference>
<evidence type="ECO:0000256" key="5">
    <source>
        <dbReference type="ARBA" id="ARBA00023295"/>
    </source>
</evidence>
<keyword evidence="4" id="KW-0378">Hydrolase</keyword>
<dbReference type="Proteomes" id="UP001396334">
    <property type="component" value="Unassembled WGS sequence"/>
</dbReference>